<dbReference type="Proteomes" id="UP000469215">
    <property type="component" value="Unassembled WGS sequence"/>
</dbReference>
<gene>
    <name evidence="5" type="ORF">GSY69_04895</name>
</gene>
<dbReference type="CDD" id="cd02440">
    <property type="entry name" value="AdoMet_MTases"/>
    <property type="match status" value="1"/>
</dbReference>
<feature type="compositionally biased region" description="Low complexity" evidence="4">
    <location>
        <begin position="1"/>
        <end position="19"/>
    </location>
</feature>
<dbReference type="EMBL" id="WWEQ01000014">
    <property type="protein sequence ID" value="MYM19325.1"/>
    <property type="molecule type" value="Genomic_DNA"/>
</dbReference>
<keyword evidence="3" id="KW-0949">S-adenosyl-L-methionine</keyword>
<feature type="region of interest" description="Disordered" evidence="4">
    <location>
        <begin position="1"/>
        <end position="40"/>
    </location>
</feature>
<evidence type="ECO:0000256" key="3">
    <source>
        <dbReference type="ARBA" id="ARBA00022691"/>
    </source>
</evidence>
<evidence type="ECO:0000256" key="4">
    <source>
        <dbReference type="SAM" id="MobiDB-lite"/>
    </source>
</evidence>
<name>A0A6N9H607_9MICO</name>
<dbReference type="PANTHER" id="PTHR43464:SF19">
    <property type="entry name" value="UBIQUINONE BIOSYNTHESIS O-METHYLTRANSFERASE, MITOCHONDRIAL"/>
    <property type="match status" value="1"/>
</dbReference>
<keyword evidence="6" id="KW-1185">Reference proteome</keyword>
<dbReference type="GO" id="GO:0008168">
    <property type="term" value="F:methyltransferase activity"/>
    <property type="evidence" value="ECO:0007669"/>
    <property type="project" value="UniProtKB-KW"/>
</dbReference>
<comment type="caution">
    <text evidence="5">The sequence shown here is derived from an EMBL/GenBank/DDBJ whole genome shotgun (WGS) entry which is preliminary data.</text>
</comment>
<dbReference type="GO" id="GO:0032259">
    <property type="term" value="P:methylation"/>
    <property type="evidence" value="ECO:0007669"/>
    <property type="project" value="UniProtKB-KW"/>
</dbReference>
<keyword evidence="2 5" id="KW-0808">Transferase</keyword>
<dbReference type="Gene3D" id="3.40.50.150">
    <property type="entry name" value="Vaccinia Virus protein VP39"/>
    <property type="match status" value="1"/>
</dbReference>
<accession>A0A6N9H607</accession>
<dbReference type="SUPFAM" id="SSF53335">
    <property type="entry name" value="S-adenosyl-L-methionine-dependent methyltransferases"/>
    <property type="match status" value="1"/>
</dbReference>
<dbReference type="InterPro" id="IPR029063">
    <property type="entry name" value="SAM-dependent_MTases_sf"/>
</dbReference>
<dbReference type="Pfam" id="PF13489">
    <property type="entry name" value="Methyltransf_23"/>
    <property type="match status" value="1"/>
</dbReference>
<keyword evidence="1 5" id="KW-0489">Methyltransferase</keyword>
<evidence type="ECO:0000313" key="5">
    <source>
        <dbReference type="EMBL" id="MYM19325.1"/>
    </source>
</evidence>
<evidence type="ECO:0000256" key="1">
    <source>
        <dbReference type="ARBA" id="ARBA00022603"/>
    </source>
</evidence>
<dbReference type="PANTHER" id="PTHR43464">
    <property type="entry name" value="METHYLTRANSFERASE"/>
    <property type="match status" value="1"/>
</dbReference>
<evidence type="ECO:0000256" key="2">
    <source>
        <dbReference type="ARBA" id="ARBA00022679"/>
    </source>
</evidence>
<reference evidence="5 6" key="1">
    <citation type="submission" date="2020-01" db="EMBL/GenBank/DDBJ databases">
        <authorList>
            <person name="Deng T."/>
        </authorList>
    </citation>
    <scope>NUCLEOTIDE SEQUENCE [LARGE SCALE GENOMIC DNA]</scope>
    <source>
        <strain evidence="5 6">5221</strain>
    </source>
</reference>
<sequence>MCGWPRSRSPCSSSGGSRRQVADHREGAHHDAHPGTHPDAHYADERLARVYDAFEGPRDDLDLYMSIAQAVGATSVLDVGCGTGAFALFAQRAGMAAAGIDPAQAMLDVARHKPGGEFVDWFCADSLHPPPVSADFATMTGNVAQVFLTDDAWAATLNALAQRLVPGGHLVFETRRPEARAWEAWARAEPVEHHVPGIGRVRETRTDVVAHPPLVSFAQVYAFPHGEELRSESTLRFRGRDENRAALGAAGFDVLEIRDAPDRPGAEDVYVCQKVIR</sequence>
<protein>
    <submittedName>
        <fullName evidence="5">Methyltransferase domain-containing protein</fullName>
    </submittedName>
</protein>
<evidence type="ECO:0000313" key="6">
    <source>
        <dbReference type="Proteomes" id="UP000469215"/>
    </source>
</evidence>
<organism evidence="5 6">
    <name type="scientific">Brevibacterium rongguiense</name>
    <dbReference type="NCBI Taxonomy" id="2695267"/>
    <lineage>
        <taxon>Bacteria</taxon>
        <taxon>Bacillati</taxon>
        <taxon>Actinomycetota</taxon>
        <taxon>Actinomycetes</taxon>
        <taxon>Micrococcales</taxon>
        <taxon>Brevibacteriaceae</taxon>
        <taxon>Brevibacterium</taxon>
    </lineage>
</organism>
<feature type="compositionally biased region" description="Basic and acidic residues" evidence="4">
    <location>
        <begin position="20"/>
        <end position="40"/>
    </location>
</feature>
<proteinExistence type="predicted"/>
<dbReference type="AlphaFoldDB" id="A0A6N9H607"/>